<dbReference type="Gene3D" id="3.90.180.10">
    <property type="entry name" value="Medium-chain alcohol dehydrogenases, catalytic domain"/>
    <property type="match status" value="1"/>
</dbReference>
<gene>
    <name evidence="1" type="ORF">HKBW3S25_02057</name>
</gene>
<evidence type="ECO:0000313" key="2">
    <source>
        <dbReference type="Proteomes" id="UP000543224"/>
    </source>
</evidence>
<dbReference type="SUPFAM" id="SSF50129">
    <property type="entry name" value="GroES-like"/>
    <property type="match status" value="1"/>
</dbReference>
<dbReference type="AlphaFoldDB" id="A0A6V8P655"/>
<sequence>MEDILEQYQASSYPLPDRLLAWLLFGAGLDSFGRDGRPVTLPLPSYGPDELLVRSDAVGLCFSDIKLVNTVKTHP</sequence>
<evidence type="ECO:0000313" key="1">
    <source>
        <dbReference type="EMBL" id="GFP26561.1"/>
    </source>
</evidence>
<accession>A0A6V8P655</accession>
<dbReference type="InterPro" id="IPR011032">
    <property type="entry name" value="GroES-like_sf"/>
</dbReference>
<reference evidence="1 2" key="1">
    <citation type="journal article" date="2020" name="Front. Microbiol.">
        <title>Single-cell genomics of novel Actinobacteria with the Wood-Ljungdahl pathway discovered in a serpentinizing system.</title>
        <authorList>
            <person name="Merino N."/>
            <person name="Kawai M."/>
            <person name="Boyd E.S."/>
            <person name="Colman D.R."/>
            <person name="McGlynn S.E."/>
            <person name="Nealson K.H."/>
            <person name="Kurokawa K."/>
            <person name="Hongoh Y."/>
        </authorList>
    </citation>
    <scope>NUCLEOTIDE SEQUENCE [LARGE SCALE GENOMIC DNA]</scope>
    <source>
        <strain evidence="1 2">S25</strain>
    </source>
</reference>
<dbReference type="EMBL" id="BLRX01000698">
    <property type="protein sequence ID" value="GFP26561.1"/>
    <property type="molecule type" value="Genomic_DNA"/>
</dbReference>
<protein>
    <submittedName>
        <fullName evidence="1">L-sorbose 1-phosphate reductase</fullName>
    </submittedName>
</protein>
<organism evidence="1 2">
    <name type="scientific">Candidatus Hakubella thermalkaliphila</name>
    <dbReference type="NCBI Taxonomy" id="2754717"/>
    <lineage>
        <taxon>Bacteria</taxon>
        <taxon>Bacillati</taxon>
        <taxon>Actinomycetota</taxon>
        <taxon>Actinomycetota incertae sedis</taxon>
        <taxon>Candidatus Hakubellales</taxon>
        <taxon>Candidatus Hakubellaceae</taxon>
        <taxon>Candidatus Hakubella</taxon>
    </lineage>
</organism>
<feature type="non-terminal residue" evidence="1">
    <location>
        <position position="75"/>
    </location>
</feature>
<name>A0A6V8P655_9ACTN</name>
<dbReference type="Proteomes" id="UP000543224">
    <property type="component" value="Unassembled WGS sequence"/>
</dbReference>
<proteinExistence type="predicted"/>
<comment type="caution">
    <text evidence="1">The sequence shown here is derived from an EMBL/GenBank/DDBJ whole genome shotgun (WGS) entry which is preliminary data.</text>
</comment>